<dbReference type="InterPro" id="IPR052035">
    <property type="entry name" value="ZnF_BED_domain_contain"/>
</dbReference>
<keyword evidence="8" id="KW-0539">Nucleus</keyword>
<evidence type="ECO:0000256" key="4">
    <source>
        <dbReference type="ARBA" id="ARBA00022833"/>
    </source>
</evidence>
<keyword evidence="3 9" id="KW-0863">Zinc-finger</keyword>
<dbReference type="SUPFAM" id="SSF57667">
    <property type="entry name" value="beta-beta-alpha zinc fingers"/>
    <property type="match status" value="2"/>
</dbReference>
<keyword evidence="7" id="KW-0804">Transcription</keyword>
<dbReference type="GO" id="GO:0003677">
    <property type="term" value="F:DNA binding"/>
    <property type="evidence" value="ECO:0007669"/>
    <property type="project" value="UniProtKB-KW"/>
</dbReference>
<evidence type="ECO:0000256" key="3">
    <source>
        <dbReference type="ARBA" id="ARBA00022771"/>
    </source>
</evidence>
<dbReference type="SUPFAM" id="SSF53098">
    <property type="entry name" value="Ribonuclease H-like"/>
    <property type="match status" value="1"/>
</dbReference>
<dbReference type="GO" id="GO:0046983">
    <property type="term" value="F:protein dimerization activity"/>
    <property type="evidence" value="ECO:0007669"/>
    <property type="project" value="InterPro"/>
</dbReference>
<dbReference type="SMART" id="SM00614">
    <property type="entry name" value="ZnF_BED"/>
    <property type="match status" value="2"/>
</dbReference>
<keyword evidence="2" id="KW-0479">Metal-binding</keyword>
<reference evidence="12 13" key="1">
    <citation type="journal article" date="2005" name="PLoS Biol.">
        <title>The genomes of Oryza sativa: a history of duplications.</title>
        <authorList>
            <person name="Yu J."/>
            <person name="Wang J."/>
            <person name="Lin W."/>
            <person name="Li S."/>
            <person name="Li H."/>
            <person name="Zhou J."/>
            <person name="Ni P."/>
            <person name="Dong W."/>
            <person name="Hu S."/>
            <person name="Zeng C."/>
            <person name="Zhang J."/>
            <person name="Zhang Y."/>
            <person name="Li R."/>
            <person name="Xu Z."/>
            <person name="Li S."/>
            <person name="Li X."/>
            <person name="Zheng H."/>
            <person name="Cong L."/>
            <person name="Lin L."/>
            <person name="Yin J."/>
            <person name="Geng J."/>
            <person name="Li G."/>
            <person name="Shi J."/>
            <person name="Liu J."/>
            <person name="Lv H."/>
            <person name="Li J."/>
            <person name="Wang J."/>
            <person name="Deng Y."/>
            <person name="Ran L."/>
            <person name="Shi X."/>
            <person name="Wang X."/>
            <person name="Wu Q."/>
            <person name="Li C."/>
            <person name="Ren X."/>
            <person name="Wang J."/>
            <person name="Wang X."/>
            <person name="Li D."/>
            <person name="Liu D."/>
            <person name="Zhang X."/>
            <person name="Ji Z."/>
            <person name="Zhao W."/>
            <person name="Sun Y."/>
            <person name="Zhang Z."/>
            <person name="Bao J."/>
            <person name="Han Y."/>
            <person name="Dong L."/>
            <person name="Ji J."/>
            <person name="Chen P."/>
            <person name="Wu S."/>
            <person name="Liu J."/>
            <person name="Xiao Y."/>
            <person name="Bu D."/>
            <person name="Tan J."/>
            <person name="Yang L."/>
            <person name="Ye C."/>
            <person name="Zhang J."/>
            <person name="Xu J."/>
            <person name="Zhou Y."/>
            <person name="Yu Y."/>
            <person name="Zhang B."/>
            <person name="Zhuang S."/>
            <person name="Wei H."/>
            <person name="Liu B."/>
            <person name="Lei M."/>
            <person name="Yu H."/>
            <person name="Li Y."/>
            <person name="Xu H."/>
            <person name="Wei S."/>
            <person name="He X."/>
            <person name="Fang L."/>
            <person name="Zhang Z."/>
            <person name="Zhang Y."/>
            <person name="Huang X."/>
            <person name="Su Z."/>
            <person name="Tong W."/>
            <person name="Li J."/>
            <person name="Tong Z."/>
            <person name="Li S."/>
            <person name="Ye J."/>
            <person name="Wang L."/>
            <person name="Fang L."/>
            <person name="Lei T."/>
            <person name="Chen C."/>
            <person name="Chen H."/>
            <person name="Xu Z."/>
            <person name="Li H."/>
            <person name="Huang H."/>
            <person name="Zhang F."/>
            <person name="Xu H."/>
            <person name="Li N."/>
            <person name="Zhao C."/>
            <person name="Li S."/>
            <person name="Dong L."/>
            <person name="Huang Y."/>
            <person name="Li L."/>
            <person name="Xi Y."/>
            <person name="Qi Q."/>
            <person name="Li W."/>
            <person name="Zhang B."/>
            <person name="Hu W."/>
            <person name="Zhang Y."/>
            <person name="Tian X."/>
            <person name="Jiao Y."/>
            <person name="Liang X."/>
            <person name="Jin J."/>
            <person name="Gao L."/>
            <person name="Zheng W."/>
            <person name="Hao B."/>
            <person name="Liu S."/>
            <person name="Wang W."/>
            <person name="Yuan L."/>
            <person name="Cao M."/>
            <person name="McDermott J."/>
            <person name="Samudrala R."/>
            <person name="Wang J."/>
            <person name="Wong G.K."/>
            <person name="Yang H."/>
        </authorList>
    </citation>
    <scope>NUCLEOTIDE SEQUENCE [LARGE SCALE GENOMIC DNA]</scope>
    <source>
        <strain evidence="13">cv. 93-11</strain>
    </source>
</reference>
<feature type="region of interest" description="Disordered" evidence="10">
    <location>
        <begin position="332"/>
        <end position="351"/>
    </location>
</feature>
<dbReference type="AlphaFoldDB" id="B8BBD5"/>
<dbReference type="Gramene" id="BGIOSGA028099-TA">
    <property type="protein sequence ID" value="BGIOSGA028099-PA"/>
    <property type="gene ID" value="BGIOSGA028099"/>
</dbReference>
<accession>B8BBD5</accession>
<evidence type="ECO:0000256" key="6">
    <source>
        <dbReference type="ARBA" id="ARBA00023125"/>
    </source>
</evidence>
<name>B8BBD5_ORYSI</name>
<dbReference type="PANTHER" id="PTHR46481:SF10">
    <property type="entry name" value="ZINC FINGER BED DOMAIN-CONTAINING PROTEIN 39"/>
    <property type="match status" value="1"/>
</dbReference>
<feature type="compositionally biased region" description="Low complexity" evidence="10">
    <location>
        <begin position="270"/>
        <end position="283"/>
    </location>
</feature>
<proteinExistence type="predicted"/>
<dbReference type="InterPro" id="IPR012337">
    <property type="entry name" value="RNaseH-like_sf"/>
</dbReference>
<evidence type="ECO:0000259" key="11">
    <source>
        <dbReference type="PROSITE" id="PS50808"/>
    </source>
</evidence>
<keyword evidence="6" id="KW-0238">DNA-binding</keyword>
<dbReference type="GO" id="GO:0008270">
    <property type="term" value="F:zinc ion binding"/>
    <property type="evidence" value="ECO:0007669"/>
    <property type="project" value="UniProtKB-KW"/>
</dbReference>
<dbReference type="PANTHER" id="PTHR46481">
    <property type="entry name" value="ZINC FINGER BED DOMAIN-CONTAINING PROTEIN 4"/>
    <property type="match status" value="1"/>
</dbReference>
<gene>
    <name evidence="12" type="ORF">OsI_28049</name>
</gene>
<dbReference type="InterPro" id="IPR003656">
    <property type="entry name" value="Znf_BED"/>
</dbReference>
<dbReference type="GO" id="GO:0009791">
    <property type="term" value="P:post-embryonic development"/>
    <property type="evidence" value="ECO:0007669"/>
    <property type="project" value="UniProtKB-ARBA"/>
</dbReference>
<feature type="domain" description="BED-type" evidence="11">
    <location>
        <begin position="114"/>
        <end position="185"/>
    </location>
</feature>
<feature type="region of interest" description="Disordered" evidence="10">
    <location>
        <begin position="1"/>
        <end position="55"/>
    </location>
</feature>
<evidence type="ECO:0000256" key="1">
    <source>
        <dbReference type="ARBA" id="ARBA00004123"/>
    </source>
</evidence>
<feature type="region of interest" description="Disordered" evidence="10">
    <location>
        <begin position="251"/>
        <end position="286"/>
    </location>
</feature>
<keyword evidence="13" id="KW-1185">Reference proteome</keyword>
<feature type="compositionally biased region" description="Polar residues" evidence="10">
    <location>
        <begin position="334"/>
        <end position="351"/>
    </location>
</feature>
<evidence type="ECO:0000256" key="7">
    <source>
        <dbReference type="ARBA" id="ARBA00023163"/>
    </source>
</evidence>
<dbReference type="InterPro" id="IPR008906">
    <property type="entry name" value="HATC_C_dom"/>
</dbReference>
<dbReference type="PROSITE" id="PS50808">
    <property type="entry name" value="ZF_BED"/>
    <property type="match status" value="1"/>
</dbReference>
<keyword evidence="5" id="KW-0805">Transcription regulation</keyword>
<dbReference type="Proteomes" id="UP000007015">
    <property type="component" value="Chromosome 8"/>
</dbReference>
<keyword evidence="4" id="KW-0862">Zinc</keyword>
<evidence type="ECO:0000256" key="9">
    <source>
        <dbReference type="PROSITE-ProRule" id="PRU00027"/>
    </source>
</evidence>
<dbReference type="Pfam" id="PF05699">
    <property type="entry name" value="Dimer_Tnp_hAT"/>
    <property type="match status" value="1"/>
</dbReference>
<protein>
    <recommendedName>
        <fullName evidence="11">BED-type domain-containing protein</fullName>
    </recommendedName>
</protein>
<dbReference type="HOGENOM" id="CLU_009123_1_3_1"/>
<dbReference type="InterPro" id="IPR036236">
    <property type="entry name" value="Znf_C2H2_sf"/>
</dbReference>
<evidence type="ECO:0000256" key="2">
    <source>
        <dbReference type="ARBA" id="ARBA00022723"/>
    </source>
</evidence>
<evidence type="ECO:0000313" key="13">
    <source>
        <dbReference type="Proteomes" id="UP000007015"/>
    </source>
</evidence>
<evidence type="ECO:0000313" key="12">
    <source>
        <dbReference type="EMBL" id="EEC83003.1"/>
    </source>
</evidence>
<evidence type="ECO:0000256" key="5">
    <source>
        <dbReference type="ARBA" id="ARBA00023015"/>
    </source>
</evidence>
<dbReference type="GO" id="GO:0005634">
    <property type="term" value="C:nucleus"/>
    <property type="evidence" value="ECO:0007669"/>
    <property type="project" value="UniProtKB-SubCell"/>
</dbReference>
<evidence type="ECO:0000256" key="10">
    <source>
        <dbReference type="SAM" id="MobiDB-lite"/>
    </source>
</evidence>
<dbReference type="OMA" id="IIKFGVF"/>
<sequence length="850" mass="95535">MSATAQVAVKLSTGEDLNPPPLLSSLHPPLSPLLPADAPPAISPPPRRLASATPPAGEELCVRGVGPAFLYLPDRPRAAGEQAVMDPMDDHDSDELPSGVASDEAHVAFRARTKKRSKVWDEYKPIYVNGVVQSAECRYCHILMSCKGSDGHSNGTSHLWRHQKICRAKEDLDLAQLHDTGFPYVMNDINPVDQIHPDSLDDIKLASHSDNSRFRSKVWEEFTPVYVEGRIQGAECLHCHKRLSADKGRSHLNRHTQTCPARGETGINHKSPFSPSSAPSFKSGVQDELSPALTNGKVQIAEYASKLLKVNSSVDKTPQSQHILALPARDNMTKEQNTSSTHAAPDVSTSKFDQETSYQELIRMIVLHGYPLSIVEHEEMKRFAKSLNPLFNMASSIDVEEYSTLLYQKEKADLKEKIAALSSRRISLSASIWAPHGAEPTVKYICLTAHFIDAEWRLQRKIIKFGVFWSLPTDLERMILYKEACVLDSESGPYNVIAEAISDWNLDNKLFSLISVSEIRNHEGTTKLKDMLIQKNSLPIRGELYNIACVDDVLNNIVSKGQSMLHLVDNILERFMLAHAYSSLTQQQLFEAVTNMGLKCPQEDAKWWHKIYFRLEVVLHCKKAFPSEELLSAEDYKVVESICKILRAFYRAIEVISGPVCPTANVYFNELWKVRTTLQEEASTDHTEVASMFRLKRAFGAEAAKYVAAVREIIRELFHEYCGPVDKGVHTSNNEARDVEMDGFDSDSLEDWDQHLSAQSRSQRLSELDNYLEDGLVPRKDDFDILNWWMIHSTKYPTLSVMAQDVLAMPSSALHCKAAFSSEGPVIHKQWSTLNIKTIEALVCTQDWIR</sequence>
<dbReference type="EMBL" id="CM000133">
    <property type="protein sequence ID" value="EEC83003.1"/>
    <property type="molecule type" value="Genomic_DNA"/>
</dbReference>
<feature type="compositionally biased region" description="Pro residues" evidence="10">
    <location>
        <begin position="29"/>
        <end position="47"/>
    </location>
</feature>
<evidence type="ECO:0000256" key="8">
    <source>
        <dbReference type="ARBA" id="ARBA00023242"/>
    </source>
</evidence>
<comment type="subcellular location">
    <subcellularLocation>
        <location evidence="1">Nucleus</location>
    </subcellularLocation>
</comment>
<organism evidence="12 13">
    <name type="scientific">Oryza sativa subsp. indica</name>
    <name type="common">Rice</name>
    <dbReference type="NCBI Taxonomy" id="39946"/>
    <lineage>
        <taxon>Eukaryota</taxon>
        <taxon>Viridiplantae</taxon>
        <taxon>Streptophyta</taxon>
        <taxon>Embryophyta</taxon>
        <taxon>Tracheophyta</taxon>
        <taxon>Spermatophyta</taxon>
        <taxon>Magnoliopsida</taxon>
        <taxon>Liliopsida</taxon>
        <taxon>Poales</taxon>
        <taxon>Poaceae</taxon>
        <taxon>BOP clade</taxon>
        <taxon>Oryzoideae</taxon>
        <taxon>Oryzeae</taxon>
        <taxon>Oryzinae</taxon>
        <taxon>Oryza</taxon>
        <taxon>Oryza sativa</taxon>
    </lineage>
</organism>
<dbReference type="STRING" id="39946.B8BBD5"/>